<evidence type="ECO:0000259" key="1">
    <source>
        <dbReference type="Pfam" id="PF00350"/>
    </source>
</evidence>
<keyword evidence="3" id="KW-1185">Reference proteome</keyword>
<dbReference type="SUPFAM" id="SSF52540">
    <property type="entry name" value="P-loop containing nucleoside triphosphate hydrolases"/>
    <property type="match status" value="1"/>
</dbReference>
<comment type="caution">
    <text evidence="2">The sequence shown here is derived from an EMBL/GenBank/DDBJ whole genome shotgun (WGS) entry which is preliminary data.</text>
</comment>
<feature type="domain" description="Dynamin N-terminal" evidence="1">
    <location>
        <begin position="46"/>
        <end position="157"/>
    </location>
</feature>
<dbReference type="Pfam" id="PF00350">
    <property type="entry name" value="Dynamin_N"/>
    <property type="match status" value="1"/>
</dbReference>
<protein>
    <submittedName>
        <fullName evidence="2">Dynamin family protein</fullName>
    </submittedName>
</protein>
<gene>
    <name evidence="2" type="ORF">RM445_02585</name>
</gene>
<dbReference type="InterPro" id="IPR022812">
    <property type="entry name" value="Dynamin"/>
</dbReference>
<dbReference type="InterPro" id="IPR051943">
    <property type="entry name" value="TRAFAC_Dynamin-like_GTPase"/>
</dbReference>
<dbReference type="EMBL" id="JAVREJ010000001">
    <property type="protein sequence ID" value="MDT0348408.1"/>
    <property type="molecule type" value="Genomic_DNA"/>
</dbReference>
<dbReference type="Proteomes" id="UP001183202">
    <property type="component" value="Unassembled WGS sequence"/>
</dbReference>
<dbReference type="PRINTS" id="PR00195">
    <property type="entry name" value="DYNAMIN"/>
</dbReference>
<dbReference type="Gene3D" id="3.40.50.300">
    <property type="entry name" value="P-loop containing nucleotide triphosphate hydrolases"/>
    <property type="match status" value="1"/>
</dbReference>
<evidence type="ECO:0000313" key="2">
    <source>
        <dbReference type="EMBL" id="MDT0348408.1"/>
    </source>
</evidence>
<dbReference type="InterPro" id="IPR045063">
    <property type="entry name" value="Dynamin_N"/>
</dbReference>
<dbReference type="PANTHER" id="PTHR43681:SF1">
    <property type="entry name" value="SARCALUMENIN"/>
    <property type="match status" value="1"/>
</dbReference>
<organism evidence="2 3">
    <name type="scientific">Pseudonocardia charpentierae</name>
    <dbReference type="NCBI Taxonomy" id="3075545"/>
    <lineage>
        <taxon>Bacteria</taxon>
        <taxon>Bacillati</taxon>
        <taxon>Actinomycetota</taxon>
        <taxon>Actinomycetes</taxon>
        <taxon>Pseudonocardiales</taxon>
        <taxon>Pseudonocardiaceae</taxon>
        <taxon>Pseudonocardia</taxon>
    </lineage>
</organism>
<dbReference type="PANTHER" id="PTHR43681">
    <property type="entry name" value="TRANSMEMBRANE GTPASE FZO"/>
    <property type="match status" value="1"/>
</dbReference>
<accession>A0ABU2N3B2</accession>
<dbReference type="RefSeq" id="WP_311554302.1">
    <property type="nucleotide sequence ID" value="NZ_JAVREJ010000001.1"/>
</dbReference>
<proteinExistence type="predicted"/>
<name>A0ABU2N3B2_9PSEU</name>
<evidence type="ECO:0000313" key="3">
    <source>
        <dbReference type="Proteomes" id="UP001183202"/>
    </source>
</evidence>
<sequence>MSPHDDPLTAAVRELVGVARDRALDPVSRDQLAEAVDRLSGPLRLAIAGRVKAGKSTLLNALVGEELAPTDAGECTKLVTWYIGGHAVRVIAVHKDGRREQRPFSREGGALDVDLGAPVDTFDHLEVSWPSSRLQDLTLVDTPGIASLSTEVSERTSTLLSAEDDRPPVVDAVLYLFRHSHASDVRFLEAFHDDELGRGTPLNAVGVLSRPDEIGSCRLDALTVAARVADRYERDPRIHRLSPLVLPVAGLLGQAGTTLREEEYRALAMIAALPEDVCNELLLTADRLLADDADVMLTPLERAHLADRLGLFGVRLSVMLIRNRTVRSATELAQRLAADSGLEELRGVLARQFLERSRLLRARSALATVRAVLRRGGCADADRIDARVEEVMSTAHEFVEVRLLTDLRTGAVTVAERLEEEMDRLLGGSGHSVARRLGLPEESSVPQLLDASYAALDRWRRVESSPMTSRDARIAARGVVRTCEGIVATLVPARV</sequence>
<reference evidence="3" key="1">
    <citation type="submission" date="2023-07" db="EMBL/GenBank/DDBJ databases">
        <title>30 novel species of actinomycetes from the DSMZ collection.</title>
        <authorList>
            <person name="Nouioui I."/>
        </authorList>
    </citation>
    <scope>NUCLEOTIDE SEQUENCE [LARGE SCALE GENOMIC DNA]</scope>
    <source>
        <strain evidence="3">DSM 45834</strain>
    </source>
</reference>
<dbReference type="InterPro" id="IPR027417">
    <property type="entry name" value="P-loop_NTPase"/>
</dbReference>